<dbReference type="FunCoup" id="H2AZA7">
    <property type="interactions" value="413"/>
</dbReference>
<dbReference type="AlphaFoldDB" id="H2AZA7"/>
<name>H2AZA7_KAZAF</name>
<dbReference type="SUPFAM" id="SSF56112">
    <property type="entry name" value="Protein kinase-like (PK-like)"/>
    <property type="match status" value="1"/>
</dbReference>
<dbReference type="STRING" id="1071382.H2AZA7"/>
<gene>
    <name evidence="8" type="primary">KAFR0H02540</name>
    <name evidence="8" type="ORF">KAFR_0H02540</name>
</gene>
<dbReference type="Pfam" id="PF00069">
    <property type="entry name" value="Pkinase"/>
    <property type="match status" value="1"/>
</dbReference>
<keyword evidence="3" id="KW-0067">ATP-binding</keyword>
<dbReference type="GeneID" id="13887659"/>
<dbReference type="eggNOG" id="KOG0583">
    <property type="taxonomic scope" value="Eukaryota"/>
</dbReference>
<sequence length="817" mass="92473">MTSVSKRHTCYEGASYTYSLLNSHGSSSITGNTNDLLLHSSSNKKDINPKQKRRYVTFGPYIIGSTIGQGEFGKVKLGWSKSISNKQSHSPSANGLGLYATPALPIEVPKQVAIKLIRRDTISKDPRREIKIYREINALKQLTHPNIVKLDEVLQNSKYIGIVLEYASGGEFYKYIQRKKRLKETIACKLFAQLISGVNYIHSKGLIHRDLKLENILLDKNENLIITDFGFVNEFVTSNELMKTSCGSPCYAAPELVISSQPYEARKVDIWSCGIILFAMLAGYLPWDDDPENPSGENIAKLYFYITTTPLKFPEYITAIPRDLLRRILIADPKKRVDLRYILKHQWLKPHTPFLSISPEEWDNISRSQSILRLPKHSKKQYSNNSNNANTNLNKTRPHSSCSISSMGSGNEKRNSLIMDSTLISFPVPPRESQSHVLTIPPSTSPERRHSPVSRNSELHKRSNSAASIALQAVVDAEREYYNSSIRASKDRRKSNSSSVGKSPLMNNSFRNNTSPLSKKSITGKENSQLENVFHETQHNGDTSIEDILPELPVKNSSMLHSQFGPNTYTRPTIKRGNHSNILPKHSSNISHRKPRPTSYHPGTFSTVLEDDFSFDTKPDYAKQKIPSDSQSSKKTEYSDSPFDNVPRLDVDTAVTSVANSAENSPKLYPRRSFSIKDKAYIRTDNVSINMTSQSSSKHDVDSSIRLLHEQVDNLKLNNPEDEKPERKYPDRKRFSLFAFNTQNEHVHHTSTTNSNMPNQQLPLKRDISNTIANRQSFRDFKKVARDIKGTKENAGAQHSTTAKKVMDFFKRRSTRL</sequence>
<evidence type="ECO:0000256" key="6">
    <source>
        <dbReference type="SAM" id="MobiDB-lite"/>
    </source>
</evidence>
<evidence type="ECO:0000256" key="4">
    <source>
        <dbReference type="ARBA" id="ARBA00047899"/>
    </source>
</evidence>
<evidence type="ECO:0000256" key="1">
    <source>
        <dbReference type="ARBA" id="ARBA00012513"/>
    </source>
</evidence>
<feature type="compositionally biased region" description="Polar residues" evidence="6">
    <location>
        <begin position="496"/>
        <end position="524"/>
    </location>
</feature>
<feature type="region of interest" description="Disordered" evidence="6">
    <location>
        <begin position="568"/>
        <end position="604"/>
    </location>
</feature>
<dbReference type="GO" id="GO:0035556">
    <property type="term" value="P:intracellular signal transduction"/>
    <property type="evidence" value="ECO:0007669"/>
    <property type="project" value="TreeGrafter"/>
</dbReference>
<evidence type="ECO:0000256" key="2">
    <source>
        <dbReference type="ARBA" id="ARBA00022741"/>
    </source>
</evidence>
<dbReference type="PANTHER" id="PTHR24346:SF110">
    <property type="entry name" value="NON-SPECIFIC SERINE_THREONINE PROTEIN KINASE"/>
    <property type="match status" value="1"/>
</dbReference>
<dbReference type="GO" id="GO:0005524">
    <property type="term" value="F:ATP binding"/>
    <property type="evidence" value="ECO:0007669"/>
    <property type="project" value="UniProtKB-KW"/>
</dbReference>
<dbReference type="GO" id="GO:0005737">
    <property type="term" value="C:cytoplasm"/>
    <property type="evidence" value="ECO:0007669"/>
    <property type="project" value="TreeGrafter"/>
</dbReference>
<proteinExistence type="predicted"/>
<feature type="region of interest" description="Disordered" evidence="6">
    <location>
        <begin position="377"/>
        <end position="413"/>
    </location>
</feature>
<dbReference type="InterPro" id="IPR000719">
    <property type="entry name" value="Prot_kinase_dom"/>
</dbReference>
<dbReference type="PROSITE" id="PS50011">
    <property type="entry name" value="PROTEIN_KINASE_DOM"/>
    <property type="match status" value="1"/>
</dbReference>
<dbReference type="OrthoDB" id="193931at2759"/>
<dbReference type="EMBL" id="HE650828">
    <property type="protein sequence ID" value="CCF59663.1"/>
    <property type="molecule type" value="Genomic_DNA"/>
</dbReference>
<evidence type="ECO:0000259" key="7">
    <source>
        <dbReference type="PROSITE" id="PS50011"/>
    </source>
</evidence>
<dbReference type="SMART" id="SM00220">
    <property type="entry name" value="S_TKc"/>
    <property type="match status" value="1"/>
</dbReference>
<evidence type="ECO:0000313" key="9">
    <source>
        <dbReference type="Proteomes" id="UP000005220"/>
    </source>
</evidence>
<feature type="region of interest" description="Disordered" evidence="6">
    <location>
        <begin position="427"/>
        <end position="464"/>
    </location>
</feature>
<dbReference type="PROSITE" id="PS00108">
    <property type="entry name" value="PROTEIN_KINASE_ST"/>
    <property type="match status" value="1"/>
</dbReference>
<dbReference type="InParanoid" id="H2AZA7"/>
<evidence type="ECO:0000256" key="3">
    <source>
        <dbReference type="ARBA" id="ARBA00022840"/>
    </source>
</evidence>
<dbReference type="KEGG" id="kaf:KAFR_0H02540"/>
<protein>
    <recommendedName>
        <fullName evidence="1">non-specific serine/threonine protein kinase</fullName>
        <ecNumber evidence="1">2.7.11.1</ecNumber>
    </recommendedName>
</protein>
<dbReference type="InterPro" id="IPR011009">
    <property type="entry name" value="Kinase-like_dom_sf"/>
</dbReference>
<accession>H2AZA7</accession>
<dbReference type="FunFam" id="1.10.510.10:FF:000571">
    <property type="entry name" value="Maternal embryonic leucine zipper kinase"/>
    <property type="match status" value="1"/>
</dbReference>
<dbReference type="PANTHER" id="PTHR24346">
    <property type="entry name" value="MAP/MICROTUBULE AFFINITY-REGULATING KINASE"/>
    <property type="match status" value="1"/>
</dbReference>
<organism evidence="8 9">
    <name type="scientific">Kazachstania africana (strain ATCC 22294 / BCRC 22015 / CBS 2517 / CECT 1963 / NBRC 1671 / NRRL Y-8276)</name>
    <name type="common">Yeast</name>
    <name type="synonym">Kluyveromyces africanus</name>
    <dbReference type="NCBI Taxonomy" id="1071382"/>
    <lineage>
        <taxon>Eukaryota</taxon>
        <taxon>Fungi</taxon>
        <taxon>Dikarya</taxon>
        <taxon>Ascomycota</taxon>
        <taxon>Saccharomycotina</taxon>
        <taxon>Saccharomycetes</taxon>
        <taxon>Saccharomycetales</taxon>
        <taxon>Saccharomycetaceae</taxon>
        <taxon>Kazachstania</taxon>
    </lineage>
</organism>
<keyword evidence="9" id="KW-1185">Reference proteome</keyword>
<dbReference type="Gene3D" id="1.10.510.10">
    <property type="entry name" value="Transferase(Phosphotransferase) domain 1"/>
    <property type="match status" value="1"/>
</dbReference>
<feature type="compositionally biased region" description="Low complexity" evidence="6">
    <location>
        <begin position="381"/>
        <end position="409"/>
    </location>
</feature>
<reference evidence="8 9" key="1">
    <citation type="journal article" date="2011" name="Proc. Natl. Acad. Sci. U.S.A.">
        <title>Evolutionary erosion of yeast sex chromosomes by mating-type switching accidents.</title>
        <authorList>
            <person name="Gordon J.L."/>
            <person name="Armisen D."/>
            <person name="Proux-Wera E."/>
            <person name="Oheigeartaigh S.S."/>
            <person name="Byrne K.P."/>
            <person name="Wolfe K.H."/>
        </authorList>
    </citation>
    <scope>NUCLEOTIDE SEQUENCE [LARGE SCALE GENOMIC DNA]</scope>
    <source>
        <strain evidence="9">ATCC 22294 / BCRC 22015 / CBS 2517 / CECT 1963 / NBRC 1671 / NRRL Y-8276</strain>
    </source>
</reference>
<feature type="region of interest" description="Disordered" evidence="6">
    <location>
        <begin position="619"/>
        <end position="647"/>
    </location>
</feature>
<dbReference type="Proteomes" id="UP000005220">
    <property type="component" value="Chromosome 8"/>
</dbReference>
<dbReference type="InterPro" id="IPR008271">
    <property type="entry name" value="Ser/Thr_kinase_AS"/>
</dbReference>
<comment type="catalytic activity">
    <reaction evidence="4">
        <text>L-threonyl-[protein] + ATP = O-phospho-L-threonyl-[protein] + ADP + H(+)</text>
        <dbReference type="Rhea" id="RHEA:46608"/>
        <dbReference type="Rhea" id="RHEA-COMP:11060"/>
        <dbReference type="Rhea" id="RHEA-COMP:11605"/>
        <dbReference type="ChEBI" id="CHEBI:15378"/>
        <dbReference type="ChEBI" id="CHEBI:30013"/>
        <dbReference type="ChEBI" id="CHEBI:30616"/>
        <dbReference type="ChEBI" id="CHEBI:61977"/>
        <dbReference type="ChEBI" id="CHEBI:456216"/>
        <dbReference type="EC" id="2.7.11.1"/>
    </reaction>
</comment>
<feature type="domain" description="Protein kinase" evidence="7">
    <location>
        <begin position="61"/>
        <end position="348"/>
    </location>
</feature>
<dbReference type="EC" id="2.7.11.1" evidence="1"/>
<evidence type="ECO:0000313" key="8">
    <source>
        <dbReference type="EMBL" id="CCF59663.1"/>
    </source>
</evidence>
<keyword evidence="2" id="KW-0547">Nucleotide-binding</keyword>
<dbReference type="GO" id="GO:0004674">
    <property type="term" value="F:protein serine/threonine kinase activity"/>
    <property type="evidence" value="ECO:0007669"/>
    <property type="project" value="UniProtKB-EC"/>
</dbReference>
<evidence type="ECO:0000256" key="5">
    <source>
        <dbReference type="ARBA" id="ARBA00048679"/>
    </source>
</evidence>
<dbReference type="RefSeq" id="XP_003958798.1">
    <property type="nucleotide sequence ID" value="XM_003958749.1"/>
</dbReference>
<comment type="catalytic activity">
    <reaction evidence="5">
        <text>L-seryl-[protein] + ATP = O-phospho-L-seryl-[protein] + ADP + H(+)</text>
        <dbReference type="Rhea" id="RHEA:17989"/>
        <dbReference type="Rhea" id="RHEA-COMP:9863"/>
        <dbReference type="Rhea" id="RHEA-COMP:11604"/>
        <dbReference type="ChEBI" id="CHEBI:15378"/>
        <dbReference type="ChEBI" id="CHEBI:29999"/>
        <dbReference type="ChEBI" id="CHEBI:30616"/>
        <dbReference type="ChEBI" id="CHEBI:83421"/>
        <dbReference type="ChEBI" id="CHEBI:456216"/>
        <dbReference type="EC" id="2.7.11.1"/>
    </reaction>
</comment>
<dbReference type="HOGENOM" id="CLU_002888_1_1_1"/>
<feature type="region of interest" description="Disordered" evidence="6">
    <location>
        <begin position="486"/>
        <end position="524"/>
    </location>
</feature>